<sequence length="378" mass="42953">PTSSLAKSLVLHGRTLDVVRAVTRETANTLRDAGVKMREKADKRNMYLMREGVIFPNSPAASTIPPVELEKRINSYNQRRALLRTNPSLFVSKTRLSIRQIPTFVSERSLKRLALHAIQQFDKEVEEGDREGLNADELDDNAPIVDSLMGGEVKLPERETKDAKRAKTRRGAPGRVKQAKVIRVADRVDAVTGKGKSKGYGFLELEHHSDALKVLRWANNNPDVNPVFKEWWHEELNDTVSGLEKKPEKTEEDTSRVRRIKDLLSTMEEKEDKVSKRTLIVEFSIENSLVVKKREERGGPRPGNSRPVREGNESHERISVPRRKGAQRDTDSEQSRPAKKRKEQLDEDHGSLIDRISEKSKSVNPLGSIIGRKRKMKK</sequence>
<comment type="caution">
    <text evidence="1">The sequence shown here is derived from an EMBL/GenBank/DDBJ whole genome shotgun (WGS) entry which is preliminary data.</text>
</comment>
<evidence type="ECO:0000313" key="1">
    <source>
        <dbReference type="EMBL" id="CAG8737638.1"/>
    </source>
</evidence>
<gene>
    <name evidence="1" type="ORF">ACOLOM_LOCUS11989</name>
</gene>
<keyword evidence="2" id="KW-1185">Reference proteome</keyword>
<proteinExistence type="predicted"/>
<protein>
    <submittedName>
        <fullName evidence="1">15913_t:CDS:1</fullName>
    </submittedName>
</protein>
<feature type="non-terminal residue" evidence="1">
    <location>
        <position position="1"/>
    </location>
</feature>
<accession>A0ACA9Q4X6</accession>
<feature type="non-terminal residue" evidence="1">
    <location>
        <position position="378"/>
    </location>
</feature>
<organism evidence="1 2">
    <name type="scientific">Acaulospora colombiana</name>
    <dbReference type="NCBI Taxonomy" id="27376"/>
    <lineage>
        <taxon>Eukaryota</taxon>
        <taxon>Fungi</taxon>
        <taxon>Fungi incertae sedis</taxon>
        <taxon>Mucoromycota</taxon>
        <taxon>Glomeromycotina</taxon>
        <taxon>Glomeromycetes</taxon>
        <taxon>Diversisporales</taxon>
        <taxon>Acaulosporaceae</taxon>
        <taxon>Acaulospora</taxon>
    </lineage>
</organism>
<evidence type="ECO:0000313" key="2">
    <source>
        <dbReference type="Proteomes" id="UP000789525"/>
    </source>
</evidence>
<name>A0ACA9Q4X6_9GLOM</name>
<dbReference type="Proteomes" id="UP000789525">
    <property type="component" value="Unassembled WGS sequence"/>
</dbReference>
<reference evidence="1" key="1">
    <citation type="submission" date="2021-06" db="EMBL/GenBank/DDBJ databases">
        <authorList>
            <person name="Kallberg Y."/>
            <person name="Tangrot J."/>
            <person name="Rosling A."/>
        </authorList>
    </citation>
    <scope>NUCLEOTIDE SEQUENCE</scope>
    <source>
        <strain evidence="1">CL356</strain>
    </source>
</reference>
<dbReference type="EMBL" id="CAJVPT010046219">
    <property type="protein sequence ID" value="CAG8737638.1"/>
    <property type="molecule type" value="Genomic_DNA"/>
</dbReference>